<evidence type="ECO:0000256" key="8">
    <source>
        <dbReference type="ARBA" id="ARBA00022692"/>
    </source>
</evidence>
<evidence type="ECO:0000256" key="11">
    <source>
        <dbReference type="ARBA" id="ARBA00023136"/>
    </source>
</evidence>
<evidence type="ECO:0000256" key="12">
    <source>
        <dbReference type="ARBA" id="ARBA00023209"/>
    </source>
</evidence>
<dbReference type="NCBIfam" id="TIGR00473">
    <property type="entry name" value="pssA"/>
    <property type="match status" value="1"/>
</dbReference>
<evidence type="ECO:0000256" key="3">
    <source>
        <dbReference type="ARBA" id="ARBA00010441"/>
    </source>
</evidence>
<feature type="transmembrane region" description="Helical" evidence="16">
    <location>
        <begin position="239"/>
        <end position="256"/>
    </location>
</feature>
<dbReference type="STRING" id="631454.N177_4062"/>
<sequence length="275" mass="30333">METPFQPFEPDPQPKERRSFRGVPLRMLVPNMITLLALCAGLTAIRMAYEGRIELAIAAILFAAILDMLDGRVARMLRSTSRFGAELDSLSDFVNFGVAPAILLHAWLLDHLGNIGWISGLVFALCSALRLARFNAQLDQPKKPSWMGNFFVGVPAPAGAIAVLLPVYLQLMGMDYTPEGAPLVLAYELGIAFLMVSTIPTFSSKRITMRVPREYVLPTFVAVVIVVALFVSFPWASLTFWTVVYVCTVPAAPFAYRRMKKRYGSSLSAEEAGRP</sequence>
<feature type="transmembrane region" description="Helical" evidence="16">
    <location>
        <begin position="215"/>
        <end position="233"/>
    </location>
</feature>
<reference evidence="18 19" key="1">
    <citation type="journal article" date="2014" name="Genome Announc.">
        <title>Draft Genome Sequence of Lutibaculum baratangense Strain AMV1T, Isolated from a Mud Volcano in Andamans, India.</title>
        <authorList>
            <person name="Singh A."/>
            <person name="Sreenivas A."/>
            <person name="Sathyanarayana Reddy G."/>
            <person name="Pinnaka A.K."/>
            <person name="Shivaji S."/>
        </authorList>
    </citation>
    <scope>NUCLEOTIDE SEQUENCE [LARGE SCALE GENOMIC DNA]</scope>
    <source>
        <strain evidence="18 19">AMV1</strain>
    </source>
</reference>
<keyword evidence="8 16" id="KW-0812">Transmembrane</keyword>
<dbReference type="OrthoDB" id="9777147at2"/>
<comment type="catalytic activity">
    <reaction evidence="1">
        <text>a CDP-1,2-diacyl-sn-glycerol + L-serine = a 1,2-diacyl-sn-glycero-3-phospho-L-serine + CMP + H(+)</text>
        <dbReference type="Rhea" id="RHEA:16913"/>
        <dbReference type="ChEBI" id="CHEBI:15378"/>
        <dbReference type="ChEBI" id="CHEBI:33384"/>
        <dbReference type="ChEBI" id="CHEBI:57262"/>
        <dbReference type="ChEBI" id="CHEBI:58332"/>
        <dbReference type="ChEBI" id="CHEBI:60377"/>
        <dbReference type="EC" id="2.7.8.8"/>
    </reaction>
</comment>
<feature type="transmembrane region" description="Helical" evidence="16">
    <location>
        <begin position="115"/>
        <end position="134"/>
    </location>
</feature>
<dbReference type="InterPro" id="IPR012616">
    <property type="entry name" value="CDP-OH_P_trans_C"/>
</dbReference>
<dbReference type="InterPro" id="IPR048254">
    <property type="entry name" value="CDP_ALCOHOL_P_TRANSF_CS"/>
</dbReference>
<dbReference type="GO" id="GO:0016020">
    <property type="term" value="C:membrane"/>
    <property type="evidence" value="ECO:0007669"/>
    <property type="project" value="InterPro"/>
</dbReference>
<dbReference type="InterPro" id="IPR004533">
    <property type="entry name" value="CDP-diaglyc--ser_O-PTrfase"/>
</dbReference>
<comment type="caution">
    <text evidence="18">The sequence shown here is derived from an EMBL/GenBank/DDBJ whole genome shotgun (WGS) entry which is preliminary data.</text>
</comment>
<proteinExistence type="inferred from homology"/>
<feature type="transmembrane region" description="Helical" evidence="16">
    <location>
        <begin position="25"/>
        <end position="45"/>
    </location>
</feature>
<keyword evidence="13" id="KW-1208">Phospholipid metabolism</keyword>
<evidence type="ECO:0000256" key="14">
    <source>
        <dbReference type="ARBA" id="ARBA00032361"/>
    </source>
</evidence>
<dbReference type="GO" id="GO:0008654">
    <property type="term" value="P:phospholipid biosynthetic process"/>
    <property type="evidence" value="ECO:0007669"/>
    <property type="project" value="UniProtKB-KW"/>
</dbReference>
<evidence type="ECO:0000313" key="18">
    <source>
        <dbReference type="EMBL" id="ESR22925.1"/>
    </source>
</evidence>
<keyword evidence="11 16" id="KW-0472">Membrane</keyword>
<dbReference type="EC" id="2.7.8.8" evidence="4"/>
<feature type="transmembrane region" description="Helical" evidence="16">
    <location>
        <begin position="146"/>
        <end position="169"/>
    </location>
</feature>
<dbReference type="InterPro" id="IPR043130">
    <property type="entry name" value="CDP-OH_PTrfase_TM_dom"/>
</dbReference>
<evidence type="ECO:0000256" key="6">
    <source>
        <dbReference type="ARBA" id="ARBA00022516"/>
    </source>
</evidence>
<dbReference type="InterPro" id="IPR050324">
    <property type="entry name" value="CDP-alcohol_PTase-I"/>
</dbReference>
<evidence type="ECO:0000256" key="2">
    <source>
        <dbReference type="ARBA" id="ARBA00004127"/>
    </source>
</evidence>
<dbReference type="eggNOG" id="COG1183">
    <property type="taxonomic scope" value="Bacteria"/>
</dbReference>
<dbReference type="PROSITE" id="PS00379">
    <property type="entry name" value="CDP_ALCOHOL_P_TRANSF"/>
    <property type="match status" value="1"/>
</dbReference>
<evidence type="ECO:0000256" key="9">
    <source>
        <dbReference type="ARBA" id="ARBA00022989"/>
    </source>
</evidence>
<evidence type="ECO:0000256" key="7">
    <source>
        <dbReference type="ARBA" id="ARBA00022679"/>
    </source>
</evidence>
<dbReference type="Pfam" id="PF08009">
    <property type="entry name" value="CDP-OH_P_tran_2"/>
    <property type="match status" value="1"/>
</dbReference>
<dbReference type="Gene3D" id="1.20.120.1760">
    <property type="match status" value="1"/>
</dbReference>
<name>V4RI33_9HYPH</name>
<feature type="transmembrane region" description="Helical" evidence="16">
    <location>
        <begin position="181"/>
        <end position="203"/>
    </location>
</feature>
<evidence type="ECO:0000256" key="1">
    <source>
        <dbReference type="ARBA" id="ARBA00000287"/>
    </source>
</evidence>
<dbReference type="AlphaFoldDB" id="V4RI33"/>
<keyword evidence="9 16" id="KW-1133">Transmembrane helix</keyword>
<dbReference type="GO" id="GO:0012505">
    <property type="term" value="C:endomembrane system"/>
    <property type="evidence" value="ECO:0007669"/>
    <property type="project" value="UniProtKB-SubCell"/>
</dbReference>
<dbReference type="Proteomes" id="UP000017819">
    <property type="component" value="Unassembled WGS sequence"/>
</dbReference>
<evidence type="ECO:0000256" key="16">
    <source>
        <dbReference type="SAM" id="Phobius"/>
    </source>
</evidence>
<gene>
    <name evidence="18" type="ORF">N177_4062</name>
</gene>
<keyword evidence="7 15" id="KW-0808">Transferase</keyword>
<dbReference type="PATRIC" id="fig|631454.5.peg.4013"/>
<evidence type="ECO:0000259" key="17">
    <source>
        <dbReference type="Pfam" id="PF08009"/>
    </source>
</evidence>
<feature type="transmembrane region" description="Helical" evidence="16">
    <location>
        <begin position="51"/>
        <end position="69"/>
    </location>
</feature>
<keyword evidence="12" id="KW-0594">Phospholipid biosynthesis</keyword>
<feature type="domain" description="CDP-alcohol phosphatidyltransferase C-terminal" evidence="17">
    <location>
        <begin position="214"/>
        <end position="246"/>
    </location>
</feature>
<accession>V4RI33</accession>
<comment type="subcellular location">
    <subcellularLocation>
        <location evidence="2">Endomembrane system</location>
        <topology evidence="2">Multi-pass membrane protein</topology>
    </subcellularLocation>
</comment>
<dbReference type="PANTHER" id="PTHR14269:SF61">
    <property type="entry name" value="CDP-DIACYLGLYCEROL--SERINE O-PHOSPHATIDYLTRANSFERASE"/>
    <property type="match status" value="1"/>
</dbReference>
<evidence type="ECO:0000256" key="15">
    <source>
        <dbReference type="RuleBase" id="RU003750"/>
    </source>
</evidence>
<keyword evidence="10" id="KW-0443">Lipid metabolism</keyword>
<dbReference type="InterPro" id="IPR000462">
    <property type="entry name" value="CDP-OH_P_trans"/>
</dbReference>
<evidence type="ECO:0000256" key="10">
    <source>
        <dbReference type="ARBA" id="ARBA00023098"/>
    </source>
</evidence>
<dbReference type="Pfam" id="PF01066">
    <property type="entry name" value="CDP-OH_P_transf"/>
    <property type="match status" value="1"/>
</dbReference>
<evidence type="ECO:0000256" key="5">
    <source>
        <dbReference type="ARBA" id="ARBA00017171"/>
    </source>
</evidence>
<keyword evidence="19" id="KW-1185">Reference proteome</keyword>
<dbReference type="EMBL" id="AWXZ01000040">
    <property type="protein sequence ID" value="ESR22925.1"/>
    <property type="molecule type" value="Genomic_DNA"/>
</dbReference>
<dbReference type="PANTHER" id="PTHR14269">
    <property type="entry name" value="CDP-DIACYLGLYCEROL--GLYCEROL-3-PHOSPHATE 3-PHOSPHATIDYLTRANSFERASE-RELATED"/>
    <property type="match status" value="1"/>
</dbReference>
<comment type="similarity">
    <text evidence="3 15">Belongs to the CDP-alcohol phosphatidyltransferase class-I family.</text>
</comment>
<evidence type="ECO:0000256" key="13">
    <source>
        <dbReference type="ARBA" id="ARBA00023264"/>
    </source>
</evidence>
<keyword evidence="6" id="KW-0444">Lipid biosynthesis</keyword>
<dbReference type="RefSeq" id="WP_023434171.1">
    <property type="nucleotide sequence ID" value="NZ_AWXZ01000040.1"/>
</dbReference>
<evidence type="ECO:0000256" key="4">
    <source>
        <dbReference type="ARBA" id="ARBA00013174"/>
    </source>
</evidence>
<evidence type="ECO:0000313" key="19">
    <source>
        <dbReference type="Proteomes" id="UP000017819"/>
    </source>
</evidence>
<protein>
    <recommendedName>
        <fullName evidence="5">CDP-diacylglycerol--serine O-phosphatidyltransferase</fullName>
        <ecNumber evidence="4">2.7.8.8</ecNumber>
    </recommendedName>
    <alternativeName>
        <fullName evidence="14">Phosphatidylserine synthase</fullName>
    </alternativeName>
</protein>
<organism evidence="18 19">
    <name type="scientific">Lutibaculum baratangense AMV1</name>
    <dbReference type="NCBI Taxonomy" id="631454"/>
    <lineage>
        <taxon>Bacteria</taxon>
        <taxon>Pseudomonadati</taxon>
        <taxon>Pseudomonadota</taxon>
        <taxon>Alphaproteobacteria</taxon>
        <taxon>Hyphomicrobiales</taxon>
        <taxon>Tepidamorphaceae</taxon>
        <taxon>Lutibaculum</taxon>
    </lineage>
</organism>
<dbReference type="GO" id="GO:0003882">
    <property type="term" value="F:CDP-diacylglycerol-serine O-phosphatidyltransferase activity"/>
    <property type="evidence" value="ECO:0007669"/>
    <property type="project" value="UniProtKB-EC"/>
</dbReference>